<dbReference type="Ensembl" id="ENSGMOT00000012591.2">
    <property type="protein sequence ID" value="ENSGMOP00000012264.2"/>
    <property type="gene ID" value="ENSGMOG00000011476.2"/>
</dbReference>
<evidence type="ECO:0000259" key="8">
    <source>
        <dbReference type="PROSITE" id="PS50262"/>
    </source>
</evidence>
<proteinExistence type="inferred from homology"/>
<keyword evidence="7" id="KW-0552">Olfaction</keyword>
<dbReference type="GeneID" id="115533695"/>
<name>A0A8C4ZCW3_GADMO</name>
<reference evidence="9" key="2">
    <citation type="submission" date="2025-09" db="UniProtKB">
        <authorList>
            <consortium name="Ensembl"/>
        </authorList>
    </citation>
    <scope>IDENTIFICATION</scope>
</reference>
<gene>
    <name evidence="9" type="primary">LOC115533695</name>
</gene>
<evidence type="ECO:0000256" key="4">
    <source>
        <dbReference type="ARBA" id="ARBA00023136"/>
    </source>
</evidence>
<dbReference type="RefSeq" id="XP_030200182.1">
    <property type="nucleotide sequence ID" value="XM_030344322.1"/>
</dbReference>
<evidence type="ECO:0000313" key="10">
    <source>
        <dbReference type="Proteomes" id="UP000694546"/>
    </source>
</evidence>
<dbReference type="GO" id="GO:0005886">
    <property type="term" value="C:plasma membrane"/>
    <property type="evidence" value="ECO:0007669"/>
    <property type="project" value="UniProtKB-SubCell"/>
</dbReference>
<feature type="transmembrane region" description="Helical" evidence="7">
    <location>
        <begin position="59"/>
        <end position="80"/>
    </location>
</feature>
<dbReference type="OrthoDB" id="6147321at2759"/>
<evidence type="ECO:0000313" key="9">
    <source>
        <dbReference type="Ensembl" id="ENSGMOP00000012264.2"/>
    </source>
</evidence>
<evidence type="ECO:0000256" key="5">
    <source>
        <dbReference type="ARBA" id="ARBA00023224"/>
    </source>
</evidence>
<dbReference type="GO" id="GO:0005549">
    <property type="term" value="F:odorant binding"/>
    <property type="evidence" value="ECO:0007669"/>
    <property type="project" value="TreeGrafter"/>
</dbReference>
<dbReference type="PROSITE" id="PS50262">
    <property type="entry name" value="G_PROTEIN_RECEP_F1_2"/>
    <property type="match status" value="1"/>
</dbReference>
<keyword evidence="4 7" id="KW-0472">Membrane</keyword>
<sequence>MENGSHPFYFNLTAFGNIGYYRYPAFIFCFLLYSVIVFANVIIILVISREKSLHQPMYILILCLCINSLYGSAGFFPRFLIDLLSDTHAISLPACFTQIFFIYSYATFELTMMSAIAYDRYVAVCHPLHYHNKMTANKVITIVAAAYIYPVCVLSPSACLSFTTPLCGNNIPKVFCANWLVLKLSCVTTFINNVVGLFLSGTIFAPLLFVAYTYVRILLICRKGTSESRLKVLQSCLPHIVTFANFAVSMFCDVVLSRFNIEEFSPFAAIVISLEFVVIPPIVNPLMYGIKLQEIKKNILKCYFKK</sequence>
<feature type="transmembrane region" description="Helical" evidence="7">
    <location>
        <begin position="190"/>
        <end position="215"/>
    </location>
</feature>
<dbReference type="Proteomes" id="UP000694546">
    <property type="component" value="Chromosome 20"/>
</dbReference>
<dbReference type="Gene3D" id="1.20.1070.10">
    <property type="entry name" value="Rhodopsin 7-helix transmembrane proteins"/>
    <property type="match status" value="1"/>
</dbReference>
<keyword evidence="3 7" id="KW-1133">Transmembrane helix</keyword>
<dbReference type="PANTHER" id="PTHR26451">
    <property type="entry name" value="G_PROTEIN_RECEP_F1_2 DOMAIN-CONTAINING PROTEIN"/>
    <property type="match status" value="1"/>
</dbReference>
<evidence type="ECO:0000256" key="3">
    <source>
        <dbReference type="ARBA" id="ARBA00022989"/>
    </source>
</evidence>
<dbReference type="InterPro" id="IPR000725">
    <property type="entry name" value="Olfact_rcpt"/>
</dbReference>
<keyword evidence="2 6" id="KW-0812">Transmembrane</keyword>
<dbReference type="OMA" id="PRSACFF"/>
<dbReference type="SUPFAM" id="SSF81321">
    <property type="entry name" value="Family A G protein-coupled receptor-like"/>
    <property type="match status" value="1"/>
</dbReference>
<evidence type="ECO:0000256" key="2">
    <source>
        <dbReference type="ARBA" id="ARBA00022692"/>
    </source>
</evidence>
<protein>
    <recommendedName>
        <fullName evidence="7">Olfactory receptor</fullName>
    </recommendedName>
</protein>
<keyword evidence="5 6" id="KW-0807">Transducer</keyword>
<dbReference type="InterPro" id="IPR052921">
    <property type="entry name" value="GPCR1_Superfamily_Member"/>
</dbReference>
<dbReference type="GeneTree" id="ENSGT01030000234640"/>
<feature type="domain" description="G-protein coupled receptors family 1 profile" evidence="8">
    <location>
        <begin position="39"/>
        <end position="288"/>
    </location>
</feature>
<feature type="transmembrane region" description="Helical" evidence="7">
    <location>
        <begin position="236"/>
        <end position="261"/>
    </location>
</feature>
<reference evidence="9" key="1">
    <citation type="submission" date="2025-08" db="UniProtKB">
        <authorList>
            <consortium name="Ensembl"/>
        </authorList>
    </citation>
    <scope>IDENTIFICATION</scope>
</reference>
<dbReference type="InterPro" id="IPR017452">
    <property type="entry name" value="GPCR_Rhodpsn_7TM"/>
</dbReference>
<dbReference type="PANTHER" id="PTHR26451:SF847">
    <property type="entry name" value="ODORANT RECEPTOR-RELATED"/>
    <property type="match status" value="1"/>
</dbReference>
<evidence type="ECO:0000256" key="7">
    <source>
        <dbReference type="RuleBase" id="RU363047"/>
    </source>
</evidence>
<comment type="subcellular location">
    <subcellularLocation>
        <location evidence="7">Cell membrane</location>
        <topology evidence="7">Multi-pass membrane protein</topology>
    </subcellularLocation>
    <subcellularLocation>
        <location evidence="1">Membrane</location>
        <topology evidence="1">Multi-pass membrane protein</topology>
    </subcellularLocation>
</comment>
<keyword evidence="7" id="KW-0716">Sensory transduction</keyword>
<dbReference type="PRINTS" id="PR00245">
    <property type="entry name" value="OLFACTORYR"/>
</dbReference>
<feature type="transmembrane region" description="Helical" evidence="7">
    <location>
        <begin position="100"/>
        <end position="118"/>
    </location>
</feature>
<dbReference type="PRINTS" id="PR00237">
    <property type="entry name" value="GPCRRHODOPSN"/>
</dbReference>
<keyword evidence="6" id="KW-0675">Receptor</keyword>
<dbReference type="PROSITE" id="PS00237">
    <property type="entry name" value="G_PROTEIN_RECEP_F1_1"/>
    <property type="match status" value="1"/>
</dbReference>
<accession>A0A8C4ZCW3</accession>
<dbReference type="InterPro" id="IPR000276">
    <property type="entry name" value="GPCR_Rhodpsn"/>
</dbReference>
<dbReference type="Pfam" id="PF13853">
    <property type="entry name" value="7tm_4"/>
    <property type="match status" value="1"/>
</dbReference>
<feature type="transmembrane region" description="Helical" evidence="7">
    <location>
        <begin position="267"/>
        <end position="288"/>
    </location>
</feature>
<feature type="transmembrane region" description="Helical" evidence="7">
    <location>
        <begin position="139"/>
        <end position="163"/>
    </location>
</feature>
<dbReference type="AlphaFoldDB" id="A0A8C4ZCW3"/>
<evidence type="ECO:0000256" key="6">
    <source>
        <dbReference type="RuleBase" id="RU000688"/>
    </source>
</evidence>
<dbReference type="GO" id="GO:0004930">
    <property type="term" value="F:G protein-coupled receptor activity"/>
    <property type="evidence" value="ECO:0007669"/>
    <property type="project" value="UniProtKB-KW"/>
</dbReference>
<comment type="similarity">
    <text evidence="6">Belongs to the G-protein coupled receptor 1 family.</text>
</comment>
<evidence type="ECO:0000256" key="1">
    <source>
        <dbReference type="ARBA" id="ARBA00004141"/>
    </source>
</evidence>
<organism evidence="9 10">
    <name type="scientific">Gadus morhua</name>
    <name type="common">Atlantic cod</name>
    <dbReference type="NCBI Taxonomy" id="8049"/>
    <lineage>
        <taxon>Eukaryota</taxon>
        <taxon>Metazoa</taxon>
        <taxon>Chordata</taxon>
        <taxon>Craniata</taxon>
        <taxon>Vertebrata</taxon>
        <taxon>Euteleostomi</taxon>
        <taxon>Actinopterygii</taxon>
        <taxon>Neopterygii</taxon>
        <taxon>Teleostei</taxon>
        <taxon>Neoteleostei</taxon>
        <taxon>Acanthomorphata</taxon>
        <taxon>Zeiogadaria</taxon>
        <taxon>Gadariae</taxon>
        <taxon>Gadiformes</taxon>
        <taxon>Gadoidei</taxon>
        <taxon>Gadidae</taxon>
        <taxon>Gadus</taxon>
    </lineage>
</organism>
<keyword evidence="6" id="KW-0297">G-protein coupled receptor</keyword>
<keyword evidence="10" id="KW-1185">Reference proteome</keyword>
<keyword evidence="7" id="KW-1003">Cell membrane</keyword>
<dbReference type="GO" id="GO:0004984">
    <property type="term" value="F:olfactory receptor activity"/>
    <property type="evidence" value="ECO:0007669"/>
    <property type="project" value="InterPro"/>
</dbReference>
<feature type="transmembrane region" description="Helical" evidence="7">
    <location>
        <begin position="20"/>
        <end position="47"/>
    </location>
</feature>